<dbReference type="RefSeq" id="WP_221300241.1">
    <property type="nucleotide sequence ID" value="NZ_JACIJD010000034.1"/>
</dbReference>
<organism evidence="1 2">
    <name type="scientific">Muricoccus pecuniae</name>
    <dbReference type="NCBI Taxonomy" id="693023"/>
    <lineage>
        <taxon>Bacteria</taxon>
        <taxon>Pseudomonadati</taxon>
        <taxon>Pseudomonadota</taxon>
        <taxon>Alphaproteobacteria</taxon>
        <taxon>Acetobacterales</taxon>
        <taxon>Roseomonadaceae</taxon>
        <taxon>Muricoccus</taxon>
    </lineage>
</organism>
<keyword evidence="2" id="KW-1185">Reference proteome</keyword>
<proteinExistence type="predicted"/>
<accession>A0A840YM06</accession>
<sequence>MPAALQAAGGAVTSHPIDFALNVVVDRKPIAGQNPASDHLLATALIEALDRPLATA</sequence>
<keyword evidence="1" id="KW-0645">Protease</keyword>
<gene>
    <name evidence="1" type="ORF">FHS87_004322</name>
</gene>
<dbReference type="SUPFAM" id="SSF52317">
    <property type="entry name" value="Class I glutamine amidotransferase-like"/>
    <property type="match status" value="1"/>
</dbReference>
<dbReference type="AlphaFoldDB" id="A0A840YM06"/>
<dbReference type="Proteomes" id="UP000580654">
    <property type="component" value="Unassembled WGS sequence"/>
</dbReference>
<dbReference type="Gene3D" id="3.40.50.880">
    <property type="match status" value="1"/>
</dbReference>
<keyword evidence="1" id="KW-0378">Hydrolase</keyword>
<dbReference type="GO" id="GO:0008233">
    <property type="term" value="F:peptidase activity"/>
    <property type="evidence" value="ECO:0007669"/>
    <property type="project" value="UniProtKB-KW"/>
</dbReference>
<evidence type="ECO:0000313" key="1">
    <source>
        <dbReference type="EMBL" id="MBB5696252.1"/>
    </source>
</evidence>
<reference evidence="1 2" key="1">
    <citation type="submission" date="2020-08" db="EMBL/GenBank/DDBJ databases">
        <title>Genomic Encyclopedia of Type Strains, Phase IV (KMG-IV): sequencing the most valuable type-strain genomes for metagenomic binning, comparative biology and taxonomic classification.</title>
        <authorList>
            <person name="Goeker M."/>
        </authorList>
    </citation>
    <scope>NUCLEOTIDE SEQUENCE [LARGE SCALE GENOMIC DNA]</scope>
    <source>
        <strain evidence="1 2">DSM 25622</strain>
    </source>
</reference>
<evidence type="ECO:0000313" key="2">
    <source>
        <dbReference type="Proteomes" id="UP000580654"/>
    </source>
</evidence>
<comment type="caution">
    <text evidence="1">The sequence shown here is derived from an EMBL/GenBank/DDBJ whole genome shotgun (WGS) entry which is preliminary data.</text>
</comment>
<dbReference type="GO" id="GO:0006508">
    <property type="term" value="P:proteolysis"/>
    <property type="evidence" value="ECO:0007669"/>
    <property type="project" value="UniProtKB-KW"/>
</dbReference>
<dbReference type="InterPro" id="IPR029062">
    <property type="entry name" value="Class_I_gatase-like"/>
</dbReference>
<protein>
    <submittedName>
        <fullName evidence="1">Putative intracellular protease/amidase</fullName>
    </submittedName>
</protein>
<dbReference type="EMBL" id="JACIJD010000034">
    <property type="protein sequence ID" value="MBB5696252.1"/>
    <property type="molecule type" value="Genomic_DNA"/>
</dbReference>
<name>A0A840YM06_9PROT</name>